<keyword evidence="6" id="KW-0238">DNA-binding</keyword>
<evidence type="ECO:0000259" key="10">
    <source>
        <dbReference type="Pfam" id="PF21530"/>
    </source>
</evidence>
<feature type="domain" description="DNA helicase Pif1-like 2B" evidence="10">
    <location>
        <begin position="119"/>
        <end position="144"/>
    </location>
</feature>
<evidence type="ECO:0000313" key="11">
    <source>
        <dbReference type="Proteomes" id="UP000695023"/>
    </source>
</evidence>
<organism evidence="11 12">
    <name type="scientific">Pundamilia nyererei</name>
    <dbReference type="NCBI Taxonomy" id="303518"/>
    <lineage>
        <taxon>Eukaryota</taxon>
        <taxon>Metazoa</taxon>
        <taxon>Chordata</taxon>
        <taxon>Craniata</taxon>
        <taxon>Vertebrata</taxon>
        <taxon>Euteleostomi</taxon>
        <taxon>Actinopterygii</taxon>
        <taxon>Neopterygii</taxon>
        <taxon>Teleostei</taxon>
        <taxon>Neoteleostei</taxon>
        <taxon>Acanthomorphata</taxon>
        <taxon>Ovalentaria</taxon>
        <taxon>Cichlomorphae</taxon>
        <taxon>Cichliformes</taxon>
        <taxon>Cichlidae</taxon>
        <taxon>African cichlids</taxon>
        <taxon>Pseudocrenilabrinae</taxon>
        <taxon>Haplochromini</taxon>
        <taxon>Pundamilia</taxon>
    </lineage>
</organism>
<sequence>MVNLTEIMRQKDDHSFAEVLNRIRVKQKTDSLEANDKALLTQAIHDIKDCPSNVLHIYATNKEVDKHNSATVTALHSDIINIQAEDYRKDPRTGEMVLLAEMMKGNKGDLPDNIQAAPGVRVMIIRNLDVEDGLVNGTFGTITNIVTATQDGPKTVNLIGLTLDNENSGQKFRRKIQGSSDNLVYIEKCEECTSKKGVVRRQFPMKLAFACTAHKVQGMTMESAVVCLKRVFEPGMAYVALSRTTSLKGLYITDFDEKKIYADPAITDALKNMRHASFENARPLLQFLKSVDPTVPTLTIIHHNAQGLPTHMEDMRCHHELSLADVLCITETHLSGSSVSPRFQLEQYNMATRNRHVSYTNHTDMANVNGGGVAIYYNTILTAESRKYLQNVTDLEFVVVKVESPVTALIATVYRPPNYSHVRFLPQMLCLLDSLEMMNHQPIIVCGDFNEDLMSRGKKPIQELLQSRGYAQLITAATTEKHTLIDHIYISQPYACLQSGVLNTYHSYHNPIYCVIH</sequence>
<dbReference type="PANTHER" id="PTHR47642">
    <property type="entry name" value="ATP-DEPENDENT DNA HELICASE"/>
    <property type="match status" value="1"/>
</dbReference>
<dbReference type="InterPro" id="IPR036691">
    <property type="entry name" value="Endo/exonu/phosph_ase_sf"/>
</dbReference>
<keyword evidence="3" id="KW-0378">Hydrolase</keyword>
<evidence type="ECO:0000259" key="9">
    <source>
        <dbReference type="Pfam" id="PF03372"/>
    </source>
</evidence>
<evidence type="ECO:0000313" key="12">
    <source>
        <dbReference type="RefSeq" id="XP_005755922.1"/>
    </source>
</evidence>
<keyword evidence="1" id="KW-0547">Nucleotide-binding</keyword>
<dbReference type="CDD" id="cd18809">
    <property type="entry name" value="SF1_C_RecD"/>
    <property type="match status" value="1"/>
</dbReference>
<dbReference type="Gene3D" id="3.60.10.10">
    <property type="entry name" value="Endonuclease/exonuclease/phosphatase"/>
    <property type="match status" value="1"/>
</dbReference>
<dbReference type="Gene3D" id="2.30.30.940">
    <property type="match status" value="1"/>
</dbReference>
<reference evidence="12" key="1">
    <citation type="submission" date="2025-08" db="UniProtKB">
        <authorList>
            <consortium name="RefSeq"/>
        </authorList>
    </citation>
    <scope>IDENTIFICATION</scope>
</reference>
<protein>
    <submittedName>
        <fullName evidence="12">ATP-dependent DNA helicase PIF1</fullName>
    </submittedName>
</protein>
<accession>A0A9Y3SB12</accession>
<feature type="domain" description="Endonuclease/exonuclease/phosphatase" evidence="9">
    <location>
        <begin position="284"/>
        <end position="509"/>
    </location>
</feature>
<keyword evidence="8" id="KW-0413">Isomerase</keyword>
<dbReference type="PANTHER" id="PTHR47642:SF5">
    <property type="entry name" value="ATP-DEPENDENT DNA HELICASE"/>
    <property type="match status" value="1"/>
</dbReference>
<keyword evidence="5" id="KW-0067">ATP-binding</keyword>
<evidence type="ECO:0000256" key="8">
    <source>
        <dbReference type="ARBA" id="ARBA00023235"/>
    </source>
</evidence>
<dbReference type="InterPro" id="IPR051055">
    <property type="entry name" value="PIF1_helicase"/>
</dbReference>
<keyword evidence="2" id="KW-0227">DNA damage</keyword>
<dbReference type="Gene3D" id="3.40.50.300">
    <property type="entry name" value="P-loop containing nucleotide triphosphate hydrolases"/>
    <property type="match status" value="1"/>
</dbReference>
<keyword evidence="11" id="KW-1185">Reference proteome</keyword>
<dbReference type="GO" id="GO:0003824">
    <property type="term" value="F:catalytic activity"/>
    <property type="evidence" value="ECO:0007669"/>
    <property type="project" value="InterPro"/>
</dbReference>
<evidence type="ECO:0000256" key="3">
    <source>
        <dbReference type="ARBA" id="ARBA00022801"/>
    </source>
</evidence>
<keyword evidence="4 12" id="KW-0347">Helicase</keyword>
<keyword evidence="7" id="KW-0234">DNA repair</keyword>
<evidence type="ECO:0000256" key="5">
    <source>
        <dbReference type="ARBA" id="ARBA00022840"/>
    </source>
</evidence>
<dbReference type="Proteomes" id="UP000695023">
    <property type="component" value="Unplaced"/>
</dbReference>
<gene>
    <name evidence="12" type="primary">LOC102205903</name>
</gene>
<evidence type="ECO:0000256" key="4">
    <source>
        <dbReference type="ARBA" id="ARBA00022806"/>
    </source>
</evidence>
<dbReference type="InterPro" id="IPR027417">
    <property type="entry name" value="P-loop_NTPase"/>
</dbReference>
<proteinExistence type="predicted"/>
<dbReference type="RefSeq" id="XP_005755922.1">
    <property type="nucleotide sequence ID" value="XM_005755865.1"/>
</dbReference>
<dbReference type="InterPro" id="IPR005135">
    <property type="entry name" value="Endo/exonuclease/phosphatase"/>
</dbReference>
<dbReference type="SUPFAM" id="SSF56219">
    <property type="entry name" value="DNase I-like"/>
    <property type="match status" value="1"/>
</dbReference>
<dbReference type="Pfam" id="PF21530">
    <property type="entry name" value="Pif1_2B_dom"/>
    <property type="match status" value="1"/>
</dbReference>
<evidence type="ECO:0000256" key="2">
    <source>
        <dbReference type="ARBA" id="ARBA00022763"/>
    </source>
</evidence>
<dbReference type="InterPro" id="IPR049163">
    <property type="entry name" value="Pif1-like_2B_dom"/>
</dbReference>
<dbReference type="SUPFAM" id="SSF52540">
    <property type="entry name" value="P-loop containing nucleoside triphosphate hydrolases"/>
    <property type="match status" value="1"/>
</dbReference>
<dbReference type="Pfam" id="PF03372">
    <property type="entry name" value="Exo_endo_phos"/>
    <property type="match status" value="1"/>
</dbReference>
<evidence type="ECO:0000256" key="1">
    <source>
        <dbReference type="ARBA" id="ARBA00022741"/>
    </source>
</evidence>
<dbReference type="GeneID" id="102205903"/>
<dbReference type="AlphaFoldDB" id="A0A9Y3SB12"/>
<evidence type="ECO:0000256" key="6">
    <source>
        <dbReference type="ARBA" id="ARBA00023125"/>
    </source>
</evidence>
<name>A0A9Y3SB12_9CICH</name>
<evidence type="ECO:0000256" key="7">
    <source>
        <dbReference type="ARBA" id="ARBA00023204"/>
    </source>
</evidence>